<sequence>MTYINYENTFILRHWYSVLGFICKLENQTDTPALFCNKNEEKKL</sequence>
<evidence type="ECO:0000313" key="1">
    <source>
        <dbReference type="EMBL" id="CAG8586053.1"/>
    </source>
</evidence>
<organism evidence="1 2">
    <name type="scientific">Gigaspora margarita</name>
    <dbReference type="NCBI Taxonomy" id="4874"/>
    <lineage>
        <taxon>Eukaryota</taxon>
        <taxon>Fungi</taxon>
        <taxon>Fungi incertae sedis</taxon>
        <taxon>Mucoromycota</taxon>
        <taxon>Glomeromycotina</taxon>
        <taxon>Glomeromycetes</taxon>
        <taxon>Diversisporales</taxon>
        <taxon>Gigasporaceae</taxon>
        <taxon>Gigaspora</taxon>
    </lineage>
</organism>
<proteinExistence type="predicted"/>
<evidence type="ECO:0000313" key="2">
    <source>
        <dbReference type="Proteomes" id="UP000789901"/>
    </source>
</evidence>
<name>A0ABN7UGD2_GIGMA</name>
<accession>A0ABN7UGD2</accession>
<reference evidence="1 2" key="1">
    <citation type="submission" date="2021-06" db="EMBL/GenBank/DDBJ databases">
        <authorList>
            <person name="Kallberg Y."/>
            <person name="Tangrot J."/>
            <person name="Rosling A."/>
        </authorList>
    </citation>
    <scope>NUCLEOTIDE SEQUENCE [LARGE SCALE GENOMIC DNA]</scope>
    <source>
        <strain evidence="1 2">120-4 pot B 10/14</strain>
    </source>
</reference>
<comment type="caution">
    <text evidence="1">The sequence shown here is derived from an EMBL/GenBank/DDBJ whole genome shotgun (WGS) entry which is preliminary data.</text>
</comment>
<gene>
    <name evidence="1" type="ORF">GMARGA_LOCUS6181</name>
</gene>
<keyword evidence="2" id="KW-1185">Reference proteome</keyword>
<dbReference type="Proteomes" id="UP000789901">
    <property type="component" value="Unassembled WGS sequence"/>
</dbReference>
<protein>
    <submittedName>
        <fullName evidence="1">4356_t:CDS:1</fullName>
    </submittedName>
</protein>
<dbReference type="EMBL" id="CAJVQB010002753">
    <property type="protein sequence ID" value="CAG8586053.1"/>
    <property type="molecule type" value="Genomic_DNA"/>
</dbReference>